<comment type="caution">
    <text evidence="1">The sequence shown here is derived from an EMBL/GenBank/DDBJ whole genome shotgun (WGS) entry which is preliminary data.</text>
</comment>
<proteinExistence type="predicted"/>
<organism evidence="1 2">
    <name type="scientific">Faecalibacterium prausnitzii</name>
    <dbReference type="NCBI Taxonomy" id="853"/>
    <lineage>
        <taxon>Bacteria</taxon>
        <taxon>Bacillati</taxon>
        <taxon>Bacillota</taxon>
        <taxon>Clostridia</taxon>
        <taxon>Eubacteriales</taxon>
        <taxon>Oscillospiraceae</taxon>
        <taxon>Faecalibacterium</taxon>
    </lineage>
</organism>
<dbReference type="Gene3D" id="3.30.530.20">
    <property type="match status" value="1"/>
</dbReference>
<dbReference type="SUPFAM" id="SSF55961">
    <property type="entry name" value="Bet v1-like"/>
    <property type="match status" value="1"/>
</dbReference>
<gene>
    <name evidence="1" type="ORF">C4N26_01495</name>
</gene>
<dbReference type="OrthoDB" id="361852at2"/>
<dbReference type="AlphaFoldDB" id="A0A174CB71"/>
<dbReference type="RefSeq" id="WP_055191627.1">
    <property type="nucleotide sequence ID" value="NZ_CABVEM010000001.1"/>
</dbReference>
<protein>
    <submittedName>
        <fullName evidence="1">Uncharacterized protein</fullName>
    </submittedName>
</protein>
<dbReference type="Proteomes" id="UP000251144">
    <property type="component" value="Unassembled WGS sequence"/>
</dbReference>
<dbReference type="InterPro" id="IPR023393">
    <property type="entry name" value="START-like_dom_sf"/>
</dbReference>
<name>A0A174CB71_9FIRM</name>
<accession>A0A174CB71</accession>
<evidence type="ECO:0000313" key="2">
    <source>
        <dbReference type="Proteomes" id="UP000251144"/>
    </source>
</evidence>
<reference evidence="1 2" key="1">
    <citation type="submission" date="2018-02" db="EMBL/GenBank/DDBJ databases">
        <title>Complete genome sequencing of Faecalibacterium prausnitzii strains isolated from the human gut.</title>
        <authorList>
            <person name="Fitzgerald B.C."/>
            <person name="Shkoporov A.N."/>
            <person name="Ross P.R."/>
            <person name="Hill C."/>
        </authorList>
    </citation>
    <scope>NUCLEOTIDE SEQUENCE [LARGE SCALE GENOMIC DNA]</scope>
    <source>
        <strain evidence="1 2">APC942/32-1</strain>
    </source>
</reference>
<sequence>MVILTEQIEIPASYERLKAWTANFEEEFVKWSPYHIECNLYNGNYNAGSKIRFREIVMGLDYDVTGTITECEQDENHFRIVFRSDKKTAFITFEGKRTKTGCHFSHTEAFGMTTPVIGAIMNFLIFKVFFRKKANWQLIRDDMILDNRYLYDILTEGKYPERIPLDKLLTGAK</sequence>
<dbReference type="EMBL" id="PRLB01000001">
    <property type="protein sequence ID" value="RAW55693.1"/>
    <property type="molecule type" value="Genomic_DNA"/>
</dbReference>
<evidence type="ECO:0000313" key="1">
    <source>
        <dbReference type="EMBL" id="RAW55693.1"/>
    </source>
</evidence>